<keyword evidence="5 9" id="KW-0472">Membrane</keyword>
<evidence type="ECO:0000256" key="3">
    <source>
        <dbReference type="ARBA" id="ARBA00022729"/>
    </source>
</evidence>
<protein>
    <submittedName>
        <fullName evidence="13">IPT/TIG domain-containing protein</fullName>
    </submittedName>
</protein>
<dbReference type="InterPro" id="IPR013783">
    <property type="entry name" value="Ig-like_fold"/>
</dbReference>
<feature type="transmembrane region" description="Helical" evidence="9">
    <location>
        <begin position="102"/>
        <end position="123"/>
    </location>
</feature>
<dbReference type="InterPro" id="IPR045014">
    <property type="entry name" value="TM41A/B"/>
</dbReference>
<feature type="compositionally biased region" description="Polar residues" evidence="8">
    <location>
        <begin position="673"/>
        <end position="682"/>
    </location>
</feature>
<dbReference type="AlphaFoldDB" id="A0A914W3Z5"/>
<dbReference type="Pfam" id="PF09335">
    <property type="entry name" value="VTT_dom"/>
    <property type="match status" value="1"/>
</dbReference>
<evidence type="ECO:0000256" key="4">
    <source>
        <dbReference type="ARBA" id="ARBA00022989"/>
    </source>
</evidence>
<keyword evidence="12" id="KW-1185">Reference proteome</keyword>
<reference evidence="13" key="1">
    <citation type="submission" date="2022-11" db="UniProtKB">
        <authorList>
            <consortium name="WormBaseParasite"/>
        </authorList>
    </citation>
    <scope>IDENTIFICATION</scope>
</reference>
<keyword evidence="7" id="KW-0175">Coiled coil</keyword>
<dbReference type="PANTHER" id="PTHR43220:SF21">
    <property type="entry name" value="TRANSMEMBRANE PROTEIN 41A"/>
    <property type="match status" value="1"/>
</dbReference>
<feature type="domain" description="VTT" evidence="11">
    <location>
        <begin position="86"/>
        <end position="206"/>
    </location>
</feature>
<evidence type="ECO:0000256" key="6">
    <source>
        <dbReference type="ARBA" id="ARBA00025797"/>
    </source>
</evidence>
<dbReference type="WBParaSite" id="PSAMB.scaffold2982size20206.g19982.t1">
    <property type="protein sequence ID" value="PSAMB.scaffold2982size20206.g19982.t1"/>
    <property type="gene ID" value="PSAMB.scaffold2982size20206.g19982"/>
</dbReference>
<dbReference type="InterPro" id="IPR002909">
    <property type="entry name" value="IPT_dom"/>
</dbReference>
<evidence type="ECO:0000256" key="7">
    <source>
        <dbReference type="SAM" id="Coils"/>
    </source>
</evidence>
<evidence type="ECO:0000313" key="12">
    <source>
        <dbReference type="Proteomes" id="UP000887566"/>
    </source>
</evidence>
<dbReference type="Pfam" id="PF01833">
    <property type="entry name" value="TIG"/>
    <property type="match status" value="1"/>
</dbReference>
<accession>A0A914W3Z5</accession>
<feature type="transmembrane region" description="Helical" evidence="9">
    <location>
        <begin position="67"/>
        <end position="96"/>
    </location>
</feature>
<dbReference type="Proteomes" id="UP000887566">
    <property type="component" value="Unplaced"/>
</dbReference>
<evidence type="ECO:0000259" key="10">
    <source>
        <dbReference type="Pfam" id="PF01833"/>
    </source>
</evidence>
<evidence type="ECO:0000256" key="5">
    <source>
        <dbReference type="ARBA" id="ARBA00023136"/>
    </source>
</evidence>
<feature type="transmembrane region" description="Helical" evidence="9">
    <location>
        <begin position="154"/>
        <end position="175"/>
    </location>
</feature>
<evidence type="ECO:0000313" key="13">
    <source>
        <dbReference type="WBParaSite" id="PSAMB.scaffold2982size20206.g19982.t1"/>
    </source>
</evidence>
<evidence type="ECO:0000256" key="2">
    <source>
        <dbReference type="ARBA" id="ARBA00022692"/>
    </source>
</evidence>
<evidence type="ECO:0000259" key="11">
    <source>
        <dbReference type="Pfam" id="PF09335"/>
    </source>
</evidence>
<name>A0A914W3Z5_9BILA</name>
<evidence type="ECO:0000256" key="1">
    <source>
        <dbReference type="ARBA" id="ARBA00004141"/>
    </source>
</evidence>
<dbReference type="GO" id="GO:0016020">
    <property type="term" value="C:membrane"/>
    <property type="evidence" value="ECO:0007669"/>
    <property type="project" value="UniProtKB-SubCell"/>
</dbReference>
<feature type="transmembrane region" description="Helical" evidence="9">
    <location>
        <begin position="181"/>
        <end position="200"/>
    </location>
</feature>
<dbReference type="InterPro" id="IPR014756">
    <property type="entry name" value="Ig_E-set"/>
</dbReference>
<feature type="region of interest" description="Disordered" evidence="8">
    <location>
        <begin position="657"/>
        <end position="682"/>
    </location>
</feature>
<comment type="subcellular location">
    <subcellularLocation>
        <location evidence="1">Membrane</location>
        <topology evidence="1">Multi-pass membrane protein</topology>
    </subcellularLocation>
</comment>
<keyword evidence="3" id="KW-0732">Signal</keyword>
<dbReference type="Gene3D" id="2.60.40.10">
    <property type="entry name" value="Immunoglobulins"/>
    <property type="match status" value="1"/>
</dbReference>
<keyword evidence="2 9" id="KW-0812">Transmembrane</keyword>
<evidence type="ECO:0000256" key="8">
    <source>
        <dbReference type="SAM" id="MobiDB-lite"/>
    </source>
</evidence>
<evidence type="ECO:0000256" key="9">
    <source>
        <dbReference type="SAM" id="Phobius"/>
    </source>
</evidence>
<proteinExistence type="inferred from homology"/>
<sequence length="721" mass="80311">MTTMLARVGGCVLVFSASSVVLWAIVVLHPEHSRTDSGDSSWTDFPITLANWSSMGAHLSYCKQQHFAYIGTLFAVVYLYKQAFAIPGTLLLNIAAGALFGLWWGLALCCLLTTIGASAAYFLSDTFGKACLLHYFGERISSLQQSIKSSGRTLFWFLVFARIFPISPGWLLNIAAPVLDIPFYSFLASTFVGLAPYNFIGVHAGSILVSLTHVEDILQIQPRFTMDDTVDASKASIAKIEVIIHGVTHIFDDNEYPEPVYVTYGQGCQWFKAPVTTSRAPIWDIVQEFSIGNVHVPVRVQLHRERVSIGREQVIGRLKIPLESAASSKERSIRHTKPFPPIRGTTKFGGYLAYQCYVTEYRPAGNRVIEYMERKLWTSFDAIWNGDLPTRIPYKLQRAVCLRCRRRNSQADDDDLVSMKRDERFASFHDPSVSISFASLPNTERLRRTHSASFRASDSTPVPTATRVLKERRKSRTPCVFPMILSVEPRSGSMLGGTRIAIRGTNLGLDAQDLTGVYICGSNCLSSLEYESDQLLYCTTKAWRACTGQVTLLTASGGRSQGNVKFSFVDKKSRDSKKSSSGVSLKAPDIQHRRERSANLFVTVDSASDSTEWSSRNNLSEPSSPNVFARSTASFKAAEMLEKQCFMVLRTVEESTQTNESFLETDNTDKTEQSVTDESSSACDSTLLDMTKYIQNLEQKVVELKVQNADLKMQLDDLTTQ</sequence>
<keyword evidence="4 9" id="KW-1133">Transmembrane helix</keyword>
<comment type="similarity">
    <text evidence="6">Belongs to the TMEM41 family.</text>
</comment>
<organism evidence="12 13">
    <name type="scientific">Plectus sambesii</name>
    <dbReference type="NCBI Taxonomy" id="2011161"/>
    <lineage>
        <taxon>Eukaryota</taxon>
        <taxon>Metazoa</taxon>
        <taxon>Ecdysozoa</taxon>
        <taxon>Nematoda</taxon>
        <taxon>Chromadorea</taxon>
        <taxon>Plectida</taxon>
        <taxon>Plectina</taxon>
        <taxon>Plectoidea</taxon>
        <taxon>Plectidae</taxon>
        <taxon>Plectus</taxon>
    </lineage>
</organism>
<feature type="coiled-coil region" evidence="7">
    <location>
        <begin position="687"/>
        <end position="721"/>
    </location>
</feature>
<dbReference type="SUPFAM" id="SSF81296">
    <property type="entry name" value="E set domains"/>
    <property type="match status" value="1"/>
</dbReference>
<dbReference type="PANTHER" id="PTHR43220">
    <property type="match status" value="1"/>
</dbReference>
<feature type="transmembrane region" description="Helical" evidence="9">
    <location>
        <begin position="6"/>
        <end position="28"/>
    </location>
</feature>
<feature type="domain" description="IPT/TIG" evidence="10">
    <location>
        <begin position="482"/>
        <end position="568"/>
    </location>
</feature>
<dbReference type="InterPro" id="IPR032816">
    <property type="entry name" value="VTT_dom"/>
</dbReference>